<evidence type="ECO:0000313" key="10">
    <source>
        <dbReference type="Proteomes" id="UP000198424"/>
    </source>
</evidence>
<dbReference type="PANTHER" id="PTHR43595:SF2">
    <property type="entry name" value="SMALL RIBOSOMAL SUBUNIT PROTEIN MS42"/>
    <property type="match status" value="1"/>
</dbReference>
<dbReference type="PROSITE" id="PS51257">
    <property type="entry name" value="PROKAR_LIPOPROTEIN"/>
    <property type="match status" value="1"/>
</dbReference>
<comment type="similarity">
    <text evidence="1">Belongs to the iron/manganese superoxide dismutase family.</text>
</comment>
<keyword evidence="10" id="KW-1185">Reference proteome</keyword>
<dbReference type="InterPro" id="IPR036314">
    <property type="entry name" value="SOD_C_sf"/>
</dbReference>
<dbReference type="Pfam" id="PF00081">
    <property type="entry name" value="Sod_Fe_N"/>
    <property type="match status" value="1"/>
</dbReference>
<dbReference type="Pfam" id="PF02777">
    <property type="entry name" value="Sod_Fe_C"/>
    <property type="match status" value="1"/>
</dbReference>
<dbReference type="AlphaFoldDB" id="A0A086AG05"/>
<evidence type="ECO:0000313" key="7">
    <source>
        <dbReference type="EMBL" id="KFF15619.1"/>
    </source>
</evidence>
<dbReference type="EMBL" id="MUGY01000041">
    <property type="protein sequence ID" value="OXA86975.1"/>
    <property type="molecule type" value="Genomic_DNA"/>
</dbReference>
<dbReference type="InterPro" id="IPR019831">
    <property type="entry name" value="Mn/Fe_SOD_N"/>
</dbReference>
<dbReference type="Proteomes" id="UP000198424">
    <property type="component" value="Unassembled WGS sequence"/>
</dbReference>
<dbReference type="FunFam" id="3.55.40.20:FF:000004">
    <property type="entry name" value="Superoxide dismutase [Fe]"/>
    <property type="match status" value="1"/>
</dbReference>
<gene>
    <name evidence="8" type="ORF">B0A62_23235</name>
    <name evidence="7" type="ORF">IW20_13165</name>
</gene>
<keyword evidence="3" id="KW-0479">Metal-binding</keyword>
<dbReference type="GO" id="GO:0005737">
    <property type="term" value="C:cytoplasm"/>
    <property type="evidence" value="ECO:0007669"/>
    <property type="project" value="TreeGrafter"/>
</dbReference>
<dbReference type="Gene3D" id="3.55.40.20">
    <property type="entry name" value="Iron/manganese superoxide dismutase, C-terminal domain"/>
    <property type="match status" value="1"/>
</dbReference>
<dbReference type="PROSITE" id="PS00088">
    <property type="entry name" value="SOD_MN"/>
    <property type="match status" value="1"/>
</dbReference>
<dbReference type="InterPro" id="IPR036324">
    <property type="entry name" value="Mn/Fe_SOD_N_sf"/>
</dbReference>
<dbReference type="InterPro" id="IPR001189">
    <property type="entry name" value="Mn/Fe_SOD"/>
</dbReference>
<dbReference type="SUPFAM" id="SSF46609">
    <property type="entry name" value="Fe,Mn superoxide dismutase (SOD), N-terminal domain"/>
    <property type="match status" value="1"/>
</dbReference>
<evidence type="ECO:0000313" key="9">
    <source>
        <dbReference type="Proteomes" id="UP000028712"/>
    </source>
</evidence>
<reference evidence="7 9" key="1">
    <citation type="submission" date="2014-07" db="EMBL/GenBank/DDBJ databases">
        <title>Genome of Flavobacterium hydatis DSM 2063.</title>
        <authorList>
            <person name="Pipes S.E."/>
            <person name="Stropko S.J."/>
            <person name="Newman J.D."/>
        </authorList>
    </citation>
    <scope>NUCLEOTIDE SEQUENCE [LARGE SCALE GENOMIC DNA]</scope>
    <source>
        <strain evidence="7 9">DSM 2063</strain>
    </source>
</reference>
<dbReference type="EMBL" id="JPRM01000019">
    <property type="protein sequence ID" value="KFF15619.1"/>
    <property type="molecule type" value="Genomic_DNA"/>
</dbReference>
<evidence type="ECO:0000256" key="3">
    <source>
        <dbReference type="ARBA" id="ARBA00022723"/>
    </source>
</evidence>
<protein>
    <recommendedName>
        <fullName evidence="2">superoxide dismutase</fullName>
        <ecNumber evidence="2">1.15.1.1</ecNumber>
    </recommendedName>
</protein>
<dbReference type="eggNOG" id="COG0605">
    <property type="taxonomic scope" value="Bacteria"/>
</dbReference>
<evidence type="ECO:0000256" key="2">
    <source>
        <dbReference type="ARBA" id="ARBA00012682"/>
    </source>
</evidence>
<evidence type="ECO:0000313" key="8">
    <source>
        <dbReference type="EMBL" id="OXA86975.1"/>
    </source>
</evidence>
<dbReference type="InterPro" id="IPR019833">
    <property type="entry name" value="Mn/Fe_SOD_BS"/>
</dbReference>
<reference evidence="8 10" key="2">
    <citation type="submission" date="2016-11" db="EMBL/GenBank/DDBJ databases">
        <title>Whole genomes of Flavobacteriaceae.</title>
        <authorList>
            <person name="Stine C."/>
            <person name="Li C."/>
            <person name="Tadesse D."/>
        </authorList>
    </citation>
    <scope>NUCLEOTIDE SEQUENCE [LARGE SCALE GENOMIC DNA]</scope>
    <source>
        <strain evidence="8 10">ATCC 29551</strain>
    </source>
</reference>
<proteinExistence type="inferred from homology"/>
<evidence type="ECO:0000259" key="6">
    <source>
        <dbReference type="Pfam" id="PF02777"/>
    </source>
</evidence>
<evidence type="ECO:0000256" key="4">
    <source>
        <dbReference type="ARBA" id="ARBA00023002"/>
    </source>
</evidence>
<feature type="domain" description="Manganese/iron superoxide dismutase C-terminal" evidence="6">
    <location>
        <begin position="149"/>
        <end position="251"/>
    </location>
</feature>
<dbReference type="EC" id="1.15.1.1" evidence="2"/>
<dbReference type="RefSeq" id="WP_035622894.1">
    <property type="nucleotide sequence ID" value="NZ_JBEWQG010000008.1"/>
</dbReference>
<dbReference type="GO" id="GO:0046872">
    <property type="term" value="F:metal ion binding"/>
    <property type="evidence" value="ECO:0007669"/>
    <property type="project" value="UniProtKB-KW"/>
</dbReference>
<dbReference type="PRINTS" id="PR01703">
    <property type="entry name" value="MNSODISMTASE"/>
</dbReference>
<comment type="caution">
    <text evidence="7">The sequence shown here is derived from an EMBL/GenBank/DDBJ whole genome shotgun (WGS) entry which is preliminary data.</text>
</comment>
<evidence type="ECO:0000259" key="5">
    <source>
        <dbReference type="Pfam" id="PF00081"/>
    </source>
</evidence>
<accession>A0A086AG05</accession>
<dbReference type="Gene3D" id="1.10.287.990">
    <property type="entry name" value="Fe,Mn superoxide dismutase (SOD) domain"/>
    <property type="match status" value="1"/>
</dbReference>
<feature type="domain" description="Manganese/iron superoxide dismutase N-terminal" evidence="5">
    <location>
        <begin position="57"/>
        <end position="139"/>
    </location>
</feature>
<dbReference type="STRING" id="991.IW20_13165"/>
<dbReference type="SUPFAM" id="SSF54719">
    <property type="entry name" value="Fe,Mn superoxide dismutase (SOD), C-terminal domain"/>
    <property type="match status" value="1"/>
</dbReference>
<name>A0A086AG05_FLAHY</name>
<dbReference type="PANTHER" id="PTHR43595">
    <property type="entry name" value="37S RIBOSOMAL PROTEIN S26, MITOCHONDRIAL"/>
    <property type="match status" value="1"/>
</dbReference>
<organism evidence="7 9">
    <name type="scientific">Flavobacterium hydatis</name>
    <name type="common">Cytophaga aquatilis</name>
    <dbReference type="NCBI Taxonomy" id="991"/>
    <lineage>
        <taxon>Bacteria</taxon>
        <taxon>Pseudomonadati</taxon>
        <taxon>Bacteroidota</taxon>
        <taxon>Flavobacteriia</taxon>
        <taxon>Flavobacteriales</taxon>
        <taxon>Flavobacteriaceae</taxon>
        <taxon>Flavobacterium</taxon>
    </lineage>
</organism>
<dbReference type="Proteomes" id="UP000028712">
    <property type="component" value="Unassembled WGS sequence"/>
</dbReference>
<dbReference type="OrthoDB" id="9803125at2"/>
<keyword evidence="4" id="KW-0560">Oxidoreductase</keyword>
<sequence>MKKYGIQFSFFILISLTILSCNDNNKLTEVVEVPLPSKDEKIVIGSPDDVKANPGAFQLEKLPYAYNALAPNIRSLTLETHYSKHYLTYTNNLNKAIANTDYVNMTIEQILGKLDLNDPKLRNNAGGYYNHSLYWKCMTPKPEAEQATDTLAGAMNKEFGSYNNFKNQFKAEASKQFGSGWVWLVVDKAGKLQITTTENQDNPLMKNAVISGTPILALDLWEHAYYLDYQNRKNSYVDAFFNIINWERINENYKTALTKVRKV</sequence>
<dbReference type="GO" id="GO:0004784">
    <property type="term" value="F:superoxide dismutase activity"/>
    <property type="evidence" value="ECO:0007669"/>
    <property type="project" value="UniProtKB-EC"/>
</dbReference>
<dbReference type="InterPro" id="IPR019832">
    <property type="entry name" value="Mn/Fe_SOD_C"/>
</dbReference>
<evidence type="ECO:0000256" key="1">
    <source>
        <dbReference type="ARBA" id="ARBA00008714"/>
    </source>
</evidence>